<dbReference type="EMBL" id="JADQDQ010000019">
    <property type="protein sequence ID" value="MBF9239859.1"/>
    <property type="molecule type" value="Genomic_DNA"/>
</dbReference>
<proteinExistence type="predicted"/>
<dbReference type="RefSeq" id="WP_196284209.1">
    <property type="nucleotide sequence ID" value="NZ_JADQDQ010000019.1"/>
</dbReference>
<reference evidence="1 2" key="1">
    <citation type="submission" date="2020-11" db="EMBL/GenBank/DDBJ databases">
        <authorList>
            <person name="Kim M.K."/>
        </authorList>
    </citation>
    <scope>NUCLEOTIDE SEQUENCE [LARGE SCALE GENOMIC DNA]</scope>
    <source>
        <strain evidence="1 2">BT683</strain>
    </source>
</reference>
<name>A0ABS0INB0_9BACT</name>
<dbReference type="InterPro" id="IPR028957">
    <property type="entry name" value="Imm50"/>
</dbReference>
<evidence type="ECO:0000313" key="2">
    <source>
        <dbReference type="Proteomes" id="UP000597617"/>
    </source>
</evidence>
<sequence>MLQTLLHTSKMVTSIYGTEELVWPGGTLRKVNFDNAPYPSLGVGVEPANFPAKPPAKWQTAGFNTCILGFQFTEVTALTLTTLGEFRLVDIVSERIGALYRVTFEGEGTALLRIDARYVDVSSINAYLNGYS</sequence>
<keyword evidence="2" id="KW-1185">Reference proteome</keyword>
<protein>
    <submittedName>
        <fullName evidence="1">Uncharacterized protein</fullName>
    </submittedName>
</protein>
<comment type="caution">
    <text evidence="1">The sequence shown here is derived from an EMBL/GenBank/DDBJ whole genome shotgun (WGS) entry which is preliminary data.</text>
</comment>
<accession>A0ABS0INB0</accession>
<dbReference type="Proteomes" id="UP000597617">
    <property type="component" value="Unassembled WGS sequence"/>
</dbReference>
<organism evidence="1 2">
    <name type="scientific">Hymenobacter jeongseonensis</name>
    <dbReference type="NCBI Taxonomy" id="2791027"/>
    <lineage>
        <taxon>Bacteria</taxon>
        <taxon>Pseudomonadati</taxon>
        <taxon>Bacteroidota</taxon>
        <taxon>Cytophagia</taxon>
        <taxon>Cytophagales</taxon>
        <taxon>Hymenobacteraceae</taxon>
        <taxon>Hymenobacter</taxon>
    </lineage>
</organism>
<gene>
    <name evidence="1" type="ORF">I2I05_20875</name>
</gene>
<evidence type="ECO:0000313" key="1">
    <source>
        <dbReference type="EMBL" id="MBF9239859.1"/>
    </source>
</evidence>
<dbReference type="Pfam" id="PF15594">
    <property type="entry name" value="Imm50"/>
    <property type="match status" value="1"/>
</dbReference>